<dbReference type="InterPro" id="IPR046668">
    <property type="entry name" value="DUF6538"/>
</dbReference>
<proteinExistence type="predicted"/>
<reference evidence="3 4" key="1">
    <citation type="submission" date="2018-03" db="EMBL/GenBank/DDBJ databases">
        <authorList>
            <person name="Keele B.F."/>
        </authorList>
    </citation>
    <scope>NUCLEOTIDE SEQUENCE [LARGE SCALE GENOMIC DNA]</scope>
    <source>
        <strain evidence="3 4">CECT 8504</strain>
    </source>
</reference>
<dbReference type="GO" id="GO:0006310">
    <property type="term" value="P:DNA recombination"/>
    <property type="evidence" value="ECO:0007669"/>
    <property type="project" value="UniProtKB-KW"/>
</dbReference>
<feature type="domain" description="Tyr recombinase" evidence="2">
    <location>
        <begin position="244"/>
        <end position="437"/>
    </location>
</feature>
<dbReference type="InterPro" id="IPR002104">
    <property type="entry name" value="Integrase_catalytic"/>
</dbReference>
<dbReference type="RefSeq" id="WP_108895656.1">
    <property type="nucleotide sequence ID" value="NZ_ONZF01000012.1"/>
</dbReference>
<dbReference type="GO" id="GO:0003677">
    <property type="term" value="F:DNA binding"/>
    <property type="evidence" value="ECO:0007669"/>
    <property type="project" value="InterPro"/>
</dbReference>
<dbReference type="InterPro" id="IPR011010">
    <property type="entry name" value="DNA_brk_join_enz"/>
</dbReference>
<keyword evidence="1" id="KW-0233">DNA recombination</keyword>
<sequence length="444" mass="49589">MPNIILRGRTWYLKRRVPKRYASVEPRPVLWESLKTDSKSVALGKAERVWAGYIDGWEARLAGRDGEAEARFRAAQDLAAMRGFSFLTAAQVAERPLQEVLARVESARTPDGVPDPVIAAGVLGGVEAPKVMLSELVARDEQISAHDNRFKSSQQMRVWRTPRKRAVANLIAALGGDRPVVEVGAAEARQHKRWWQARIAEEGQSAQTVNKDFNYLAGMFARFYDDIDHPDPPRPYAGVSLKDRHAKIRRKDEVPVAYISERWLAPGAFDGLNDEARDILLISVETGCRQSEIYNLPASAFQLEAPIPHLLVRNEASDNPKERREVKNRHSIRPVPLVGLALAAARRHPYGFPRYRGTASYSATVNKYLKAHDLVPEGVTAGGIRHTWESRLKAAGLPMDDRGELMGHSVSAVRNREAYGNDMDLEIRRDHVASIAFTVPDHLA</sequence>
<dbReference type="Gene3D" id="1.10.443.10">
    <property type="entry name" value="Intergrase catalytic core"/>
    <property type="match status" value="1"/>
</dbReference>
<dbReference type="PROSITE" id="PS51898">
    <property type="entry name" value="TYR_RECOMBINASE"/>
    <property type="match status" value="1"/>
</dbReference>
<dbReference type="AlphaFoldDB" id="A0A2R8C0K5"/>
<evidence type="ECO:0000259" key="2">
    <source>
        <dbReference type="PROSITE" id="PS51898"/>
    </source>
</evidence>
<evidence type="ECO:0000256" key="1">
    <source>
        <dbReference type="ARBA" id="ARBA00023172"/>
    </source>
</evidence>
<protein>
    <recommendedName>
        <fullName evidence="2">Tyr recombinase domain-containing protein</fullName>
    </recommendedName>
</protein>
<gene>
    <name evidence="3" type="ORF">PAA8504_03793</name>
</gene>
<dbReference type="GO" id="GO:0015074">
    <property type="term" value="P:DNA integration"/>
    <property type="evidence" value="ECO:0007669"/>
    <property type="project" value="InterPro"/>
</dbReference>
<evidence type="ECO:0000313" key="3">
    <source>
        <dbReference type="EMBL" id="SPJ25937.1"/>
    </source>
</evidence>
<dbReference type="OrthoDB" id="7222937at2"/>
<name>A0A2R8C0K5_9RHOB</name>
<dbReference type="EMBL" id="ONZF01000012">
    <property type="protein sequence ID" value="SPJ25937.1"/>
    <property type="molecule type" value="Genomic_DNA"/>
</dbReference>
<evidence type="ECO:0000313" key="4">
    <source>
        <dbReference type="Proteomes" id="UP000244912"/>
    </source>
</evidence>
<keyword evidence="4" id="KW-1185">Reference proteome</keyword>
<dbReference type="SUPFAM" id="SSF56349">
    <property type="entry name" value="DNA breaking-rejoining enzymes"/>
    <property type="match status" value="1"/>
</dbReference>
<accession>A0A2R8C0K5</accession>
<dbReference type="Pfam" id="PF20172">
    <property type="entry name" value="DUF6538"/>
    <property type="match status" value="1"/>
</dbReference>
<dbReference type="InterPro" id="IPR013762">
    <property type="entry name" value="Integrase-like_cat_sf"/>
</dbReference>
<dbReference type="Proteomes" id="UP000244912">
    <property type="component" value="Unassembled WGS sequence"/>
</dbReference>
<organism evidence="3 4">
    <name type="scientific">Palleronia abyssalis</name>
    <dbReference type="NCBI Taxonomy" id="1501240"/>
    <lineage>
        <taxon>Bacteria</taxon>
        <taxon>Pseudomonadati</taxon>
        <taxon>Pseudomonadota</taxon>
        <taxon>Alphaproteobacteria</taxon>
        <taxon>Rhodobacterales</taxon>
        <taxon>Roseobacteraceae</taxon>
        <taxon>Palleronia</taxon>
    </lineage>
</organism>